<keyword evidence="2" id="KW-0862">Zinc</keyword>
<dbReference type="PANTHER" id="PTHR47171">
    <property type="entry name" value="FARA-RELATED"/>
    <property type="match status" value="1"/>
</dbReference>
<dbReference type="InterPro" id="IPR001138">
    <property type="entry name" value="Zn2Cys6_DnaBD"/>
</dbReference>
<evidence type="ECO:0000256" key="5">
    <source>
        <dbReference type="ARBA" id="ARBA00023163"/>
    </source>
</evidence>
<dbReference type="PROSITE" id="PS00463">
    <property type="entry name" value="ZN2_CY6_FUNGAL_1"/>
    <property type="match status" value="1"/>
</dbReference>
<dbReference type="Pfam" id="PF04082">
    <property type="entry name" value="Fungal_trans"/>
    <property type="match status" value="1"/>
</dbReference>
<dbReference type="EMBL" id="RZGK01000015">
    <property type="protein sequence ID" value="KAF9693854.1"/>
    <property type="molecule type" value="Genomic_DNA"/>
</dbReference>
<evidence type="ECO:0000256" key="6">
    <source>
        <dbReference type="ARBA" id="ARBA00023242"/>
    </source>
</evidence>
<comment type="caution">
    <text evidence="9">The sequence shown here is derived from an EMBL/GenBank/DDBJ whole genome shotgun (WGS) entry which is preliminary data.</text>
</comment>
<keyword evidence="5" id="KW-0804">Transcription</keyword>
<keyword evidence="1" id="KW-0479">Metal-binding</keyword>
<dbReference type="InterPro" id="IPR052073">
    <property type="entry name" value="Amide_Lactam_Regulators"/>
</dbReference>
<name>A0A8H7IZ77_9PLEO</name>
<dbReference type="CDD" id="cd12148">
    <property type="entry name" value="fungal_TF_MHR"/>
    <property type="match status" value="1"/>
</dbReference>
<dbReference type="Pfam" id="PF06985">
    <property type="entry name" value="HET"/>
    <property type="match status" value="1"/>
</dbReference>
<reference evidence="9" key="1">
    <citation type="submission" date="2018-12" db="EMBL/GenBank/DDBJ databases">
        <authorList>
            <person name="Syme R.A."/>
            <person name="Farfan-Caceres L."/>
            <person name="Lichtenzveig J."/>
        </authorList>
    </citation>
    <scope>NUCLEOTIDE SEQUENCE</scope>
    <source>
        <strain evidence="9">Al4</strain>
    </source>
</reference>
<dbReference type="SMART" id="SM00066">
    <property type="entry name" value="GAL4"/>
    <property type="match status" value="1"/>
</dbReference>
<dbReference type="InterPro" id="IPR010730">
    <property type="entry name" value="HET"/>
</dbReference>
<dbReference type="PROSITE" id="PS50048">
    <property type="entry name" value="ZN2_CY6_FUNGAL_2"/>
    <property type="match status" value="1"/>
</dbReference>
<dbReference type="Gene3D" id="4.10.240.10">
    <property type="entry name" value="Zn(2)-C6 fungal-type DNA-binding domain"/>
    <property type="match status" value="1"/>
</dbReference>
<dbReference type="PANTHER" id="PTHR47171:SF2">
    <property type="entry name" value="TRANSCRIPTION FACTOR, PUTATIVE-RELATED"/>
    <property type="match status" value="1"/>
</dbReference>
<evidence type="ECO:0000256" key="4">
    <source>
        <dbReference type="ARBA" id="ARBA00023125"/>
    </source>
</evidence>
<dbReference type="GO" id="GO:0008270">
    <property type="term" value="F:zinc ion binding"/>
    <property type="evidence" value="ECO:0007669"/>
    <property type="project" value="InterPro"/>
</dbReference>
<dbReference type="InterPro" id="IPR007219">
    <property type="entry name" value="XnlR_reg_dom"/>
</dbReference>
<evidence type="ECO:0000256" key="2">
    <source>
        <dbReference type="ARBA" id="ARBA00022833"/>
    </source>
</evidence>
<dbReference type="GO" id="GO:0003677">
    <property type="term" value="F:DNA binding"/>
    <property type="evidence" value="ECO:0007669"/>
    <property type="project" value="UniProtKB-KW"/>
</dbReference>
<evidence type="ECO:0000259" key="8">
    <source>
        <dbReference type="PROSITE" id="PS50048"/>
    </source>
</evidence>
<reference evidence="9" key="2">
    <citation type="submission" date="2020-09" db="EMBL/GenBank/DDBJ databases">
        <title>Reference genome assembly for Australian Ascochyta lentis isolate Al4.</title>
        <authorList>
            <person name="Lee R.C."/>
            <person name="Farfan-Caceres L.M."/>
            <person name="Debler J.W."/>
            <person name="Williams A.H."/>
            <person name="Henares B.M."/>
        </authorList>
    </citation>
    <scope>NUCLEOTIDE SEQUENCE</scope>
    <source>
        <strain evidence="9">Al4</strain>
    </source>
</reference>
<evidence type="ECO:0000256" key="3">
    <source>
        <dbReference type="ARBA" id="ARBA00023015"/>
    </source>
</evidence>
<dbReference type="Proteomes" id="UP000651452">
    <property type="component" value="Unassembled WGS sequence"/>
</dbReference>
<sequence>MTNTDTFVMSEQSEETLEASRRAATHEPIGNDLFLLILTQENKAEIFEHALSKLNESQYEASAILENLERWDPPTAALFTPRSPSTILSTPFRLIFPNSDLDSFKETGLYVRQYVAVSYCWRSEEFLPEGYERFGDWPISKPFVDAILEDKLHPRQGIWMDQLCIDQTSDVDKQKSVAAMDVIYRSCIRLSVLLEDVYLDKQEAALPEKYDMIKRKTKREQGWIPPAEEWAAFESFYRKVNAARWWDRAWCLHEFSVNEPWSDKRQCHEIHNATFIVNGPKGSTIKIKWYNLHDIMVVALDTIPDLANSLVADFNGQTIFAAIDIHDRVPGWRSSLMARHNGTMVKGCMYLEDKLSVMINMSGLGIAYLGHPLRTTDQVLYLSVLIALAAGEAYPLTMFDGRTIVRLDDRPTWLQRHVANNDTSIPRFKIGRALGIHRICKQEIELDLIFLQQPAIWKEPTDEELELTYKIFPETIVSIHPATHGPLRELYRPGSPSDTDVDKPRRRFLASCIVHGHTFTARLWAQLKNDVVGPNYNQGLFRDLAPNPTLHAAARNLIQTLLPTSTLLGIQPPATFSFQDAQLFLTWLTDPRSMYYIGVFTYRLQCTMGGQGGFVSATSVNDHFNDGPVEELRAAVPTALVGSIQVPDTNVLSIKLSGAQMADKEQRARRTIKACVICHKKKVRCDIDEVDGNRCTPCTRDDYQCVPRERKRKRFTFSPSPAPVIRRRVKPLDNDSALSEGVREDFTATHPASGSAGEGINISVASGKAPSLEDHDLRSEVDFGRRLSSTASLQEPPLLERRFDQLLDTAYAGVPPSMPESAYRPRNSVSYLGRLEYLRNDLPVDDDVELPNKIPPHRLSTTDIEILRIQQVTELPPRAVRESLLDAFWTRCYPWTPVVERSWIDERSPGTTSLLLQHAIFLAGSRVSAPVPNYPSEDFYKKARLLFWMGAEDDPIINIASACLLQWWNPEGPERVSLDTSGFWVRVCVGLAYQVGLHRQPRESMGKADAGLRKRIWWSLVLRDCLINAGHGRPRAIDLKLADVSPISALEFDGVASSADLFSAYVGISCILGDLTQSYLRKQGLQEQKKSLEDRLFRWIKTLPEHLQLCKTTDGRSPKQYNFEARQIHVQYFTVLVILNRPLDPKLAPSTASLLASSYIAGIFEDFMARDELRYLGPIFTFYCLTAGMAQLSCYRYSEIVGLAEQNLTVLARALEELSKRWPTAVGSLKHLMHVREKATQSPHLGQFPDISLPSTTAQFFSDFGPDLCRMWHPIHQRLPQAASFAPRELEMAGILQGLRTPNHHHLDLDIAADVVASQHMMNNQVTTEASLEPTLLQPQEWFGPYAMGNWLMTDWDQGRLGW</sequence>
<keyword evidence="3" id="KW-0805">Transcription regulation</keyword>
<evidence type="ECO:0000313" key="9">
    <source>
        <dbReference type="EMBL" id="KAF9693854.1"/>
    </source>
</evidence>
<evidence type="ECO:0000256" key="1">
    <source>
        <dbReference type="ARBA" id="ARBA00022723"/>
    </source>
</evidence>
<dbReference type="OrthoDB" id="10251155at2759"/>
<proteinExistence type="predicted"/>
<dbReference type="SUPFAM" id="SSF57701">
    <property type="entry name" value="Zn2/Cys6 DNA-binding domain"/>
    <property type="match status" value="1"/>
</dbReference>
<accession>A0A8H7IZ77</accession>
<protein>
    <recommendedName>
        <fullName evidence="8">Zn(2)-C6 fungal-type domain-containing protein</fullName>
    </recommendedName>
</protein>
<keyword evidence="10" id="KW-1185">Reference proteome</keyword>
<dbReference type="SMART" id="SM00906">
    <property type="entry name" value="Fungal_trans"/>
    <property type="match status" value="1"/>
</dbReference>
<dbReference type="GO" id="GO:0000981">
    <property type="term" value="F:DNA-binding transcription factor activity, RNA polymerase II-specific"/>
    <property type="evidence" value="ECO:0007669"/>
    <property type="project" value="InterPro"/>
</dbReference>
<gene>
    <name evidence="9" type="ORF">EKO04_008560</name>
</gene>
<dbReference type="GO" id="GO:0006351">
    <property type="term" value="P:DNA-templated transcription"/>
    <property type="evidence" value="ECO:0007669"/>
    <property type="project" value="InterPro"/>
</dbReference>
<evidence type="ECO:0000256" key="7">
    <source>
        <dbReference type="SAM" id="MobiDB-lite"/>
    </source>
</evidence>
<evidence type="ECO:0000313" key="10">
    <source>
        <dbReference type="Proteomes" id="UP000651452"/>
    </source>
</evidence>
<feature type="domain" description="Zn(2)-C6 fungal-type" evidence="8">
    <location>
        <begin position="674"/>
        <end position="706"/>
    </location>
</feature>
<keyword evidence="4" id="KW-0238">DNA-binding</keyword>
<organism evidence="9 10">
    <name type="scientific">Ascochyta lentis</name>
    <dbReference type="NCBI Taxonomy" id="205686"/>
    <lineage>
        <taxon>Eukaryota</taxon>
        <taxon>Fungi</taxon>
        <taxon>Dikarya</taxon>
        <taxon>Ascomycota</taxon>
        <taxon>Pezizomycotina</taxon>
        <taxon>Dothideomycetes</taxon>
        <taxon>Pleosporomycetidae</taxon>
        <taxon>Pleosporales</taxon>
        <taxon>Pleosporineae</taxon>
        <taxon>Didymellaceae</taxon>
        <taxon>Ascochyta</taxon>
    </lineage>
</organism>
<dbReference type="InterPro" id="IPR036864">
    <property type="entry name" value="Zn2-C6_fun-type_DNA-bd_sf"/>
</dbReference>
<keyword evidence="6" id="KW-0539">Nucleus</keyword>
<feature type="region of interest" description="Disordered" evidence="7">
    <location>
        <begin position="736"/>
        <end position="762"/>
    </location>
</feature>
<dbReference type="CDD" id="cd00067">
    <property type="entry name" value="GAL4"/>
    <property type="match status" value="1"/>
</dbReference>